<dbReference type="Pfam" id="PF10358">
    <property type="entry name" value="NT-C2"/>
    <property type="match status" value="1"/>
</dbReference>
<sequence>MFSNLLVSKARRVGIPLKCAGITAQAETDMPAAKIRNCPQGMILDLNNIPLVTGTSYVKWHLPHSTSAEHRGRTERSAIIEHKVSWGYEKTIPIRLTIDKSNKLQECMINFEVVQDYSSGARGEKITLGYISLNLSEYVEESEMGADGEEGVTRRYLMQDSKINSTLKISILMKQLDGERNYIAPPLKTAPVFGGIAGIMAGEQAEQDDVGHMPSISKSRDHGELQDMYRRALAAKWSAHHHELAADQCIEDIFNGGSGWKDEHMGGIPKISHEDNDEHRHRNHHHRTPSGSSIKSSQSQNTITGKTVRIGHKHSRSHETMGPPPTDSPENGSEGSSERGRSGFRRPHEVDEFDIREDLMAWRLPDQVF</sequence>
<feature type="compositionally biased region" description="Basic and acidic residues" evidence="1">
    <location>
        <begin position="336"/>
        <end position="350"/>
    </location>
</feature>
<protein>
    <recommendedName>
        <fullName evidence="2">C2 NT-type domain-containing protein</fullName>
    </recommendedName>
</protein>
<organism evidence="3 4">
    <name type="scientific">Phialocephala subalpina</name>
    <dbReference type="NCBI Taxonomy" id="576137"/>
    <lineage>
        <taxon>Eukaryota</taxon>
        <taxon>Fungi</taxon>
        <taxon>Dikarya</taxon>
        <taxon>Ascomycota</taxon>
        <taxon>Pezizomycotina</taxon>
        <taxon>Leotiomycetes</taxon>
        <taxon>Helotiales</taxon>
        <taxon>Mollisiaceae</taxon>
        <taxon>Phialocephala</taxon>
        <taxon>Phialocephala fortinii species complex</taxon>
    </lineage>
</organism>
<dbReference type="OrthoDB" id="3365224at2759"/>
<evidence type="ECO:0000313" key="4">
    <source>
        <dbReference type="Proteomes" id="UP000184330"/>
    </source>
</evidence>
<feature type="compositionally biased region" description="Low complexity" evidence="1">
    <location>
        <begin position="290"/>
        <end position="299"/>
    </location>
</feature>
<feature type="region of interest" description="Disordered" evidence="1">
    <location>
        <begin position="264"/>
        <end position="358"/>
    </location>
</feature>
<dbReference type="PANTHER" id="PTHR21456:SF1">
    <property type="entry name" value="C2 NT-TYPE DOMAIN-CONTAINING PROTEIN"/>
    <property type="match status" value="1"/>
</dbReference>
<reference evidence="3 4" key="1">
    <citation type="submission" date="2016-03" db="EMBL/GenBank/DDBJ databases">
        <authorList>
            <person name="Ploux O."/>
        </authorList>
    </citation>
    <scope>NUCLEOTIDE SEQUENCE [LARGE SCALE GENOMIC DNA]</scope>
    <source>
        <strain evidence="3 4">UAMH 11012</strain>
    </source>
</reference>
<evidence type="ECO:0000256" key="1">
    <source>
        <dbReference type="SAM" id="MobiDB-lite"/>
    </source>
</evidence>
<dbReference type="InterPro" id="IPR039931">
    <property type="entry name" value="EEIG1/2-like"/>
</dbReference>
<dbReference type="AlphaFoldDB" id="A0A1L7WFV3"/>
<dbReference type="STRING" id="576137.A0A1L7WFV3"/>
<dbReference type="PROSITE" id="PS51840">
    <property type="entry name" value="C2_NT"/>
    <property type="match status" value="1"/>
</dbReference>
<accession>A0A1L7WFV3</accession>
<gene>
    <name evidence="3" type="ORF">PAC_01530</name>
</gene>
<feature type="compositionally biased region" description="Basic and acidic residues" evidence="1">
    <location>
        <begin position="264"/>
        <end position="280"/>
    </location>
</feature>
<name>A0A1L7WFV3_9HELO</name>
<evidence type="ECO:0000259" key="2">
    <source>
        <dbReference type="PROSITE" id="PS51840"/>
    </source>
</evidence>
<dbReference type="InterPro" id="IPR019448">
    <property type="entry name" value="NT-C2"/>
</dbReference>
<dbReference type="Proteomes" id="UP000184330">
    <property type="component" value="Unassembled WGS sequence"/>
</dbReference>
<feature type="domain" description="C2 NT-type" evidence="2">
    <location>
        <begin position="27"/>
        <end position="175"/>
    </location>
</feature>
<proteinExistence type="predicted"/>
<evidence type="ECO:0000313" key="3">
    <source>
        <dbReference type="EMBL" id="CZR51653.1"/>
    </source>
</evidence>
<keyword evidence="4" id="KW-1185">Reference proteome</keyword>
<dbReference type="PANTHER" id="PTHR21456">
    <property type="entry name" value="FAMILY WITH SEQUENCE SIMILARITY 102"/>
    <property type="match status" value="1"/>
</dbReference>
<dbReference type="EMBL" id="FJOG01000002">
    <property type="protein sequence ID" value="CZR51653.1"/>
    <property type="molecule type" value="Genomic_DNA"/>
</dbReference>